<reference evidence="12 13" key="4">
    <citation type="journal article" date="2011" name="BMC Genomics">
        <title>RNA-Seq improves annotation of protein-coding genes in the cucumber genome.</title>
        <authorList>
            <person name="Li Z."/>
            <person name="Zhang Z."/>
            <person name="Yan P."/>
            <person name="Huang S."/>
            <person name="Fei Z."/>
            <person name="Lin K."/>
        </authorList>
    </citation>
    <scope>NUCLEOTIDE SEQUENCE [LARGE SCALE GENOMIC DNA]</scope>
    <source>
        <strain evidence="13">cv. 9930</strain>
    </source>
</reference>
<sequence length="114" mass="13099">MRKLVCKESSVVVSLWMMILLLLLLHFCFSITAAAPCIQKERQALLRFKNSFYDDPSLRLASWNASTDCCNWKGVGCNQITGHVTIIDLRRDPWQIGNAVCTMMIRCIYGELRR</sequence>
<dbReference type="PANTHER" id="PTHR48063">
    <property type="entry name" value="LRR RECEPTOR-LIKE KINASE"/>
    <property type="match status" value="1"/>
</dbReference>
<dbReference type="EMBL" id="CM002926">
    <property type="protein sequence ID" value="KGN50367.1"/>
    <property type="molecule type" value="Genomic_DNA"/>
</dbReference>
<feature type="domain" description="Leucine-rich repeat-containing N-terminal plant-type" evidence="11">
    <location>
        <begin position="39"/>
        <end position="78"/>
    </location>
</feature>
<dbReference type="PANTHER" id="PTHR48063:SF112">
    <property type="entry name" value="RECEPTOR LIKE PROTEIN 30-LIKE"/>
    <property type="match status" value="1"/>
</dbReference>
<dbReference type="InterPro" id="IPR032675">
    <property type="entry name" value="LRR_dom_sf"/>
</dbReference>
<comment type="subcellular location">
    <subcellularLocation>
        <location evidence="1">Membrane</location>
        <topology evidence="1">Single-pass type I membrane protein</topology>
    </subcellularLocation>
</comment>
<evidence type="ECO:0000313" key="12">
    <source>
        <dbReference type="EMBL" id="KGN50367.1"/>
    </source>
</evidence>
<dbReference type="eggNOG" id="KOG0619">
    <property type="taxonomic scope" value="Eukaryota"/>
</dbReference>
<keyword evidence="2" id="KW-0433">Leucine-rich repeat</keyword>
<dbReference type="Gramene" id="KGN50367">
    <property type="protein sequence ID" value="KGN50367"/>
    <property type="gene ID" value="Csa_5G169030"/>
</dbReference>
<evidence type="ECO:0000256" key="9">
    <source>
        <dbReference type="ARBA" id="ARBA00023180"/>
    </source>
</evidence>
<evidence type="ECO:0000256" key="3">
    <source>
        <dbReference type="ARBA" id="ARBA00022692"/>
    </source>
</evidence>
<dbReference type="InterPro" id="IPR046956">
    <property type="entry name" value="RLP23-like"/>
</dbReference>
<protein>
    <recommendedName>
        <fullName evidence="11">Leucine-rich repeat-containing N-terminal plant-type domain-containing protein</fullName>
    </recommendedName>
</protein>
<dbReference type="STRING" id="3659.A0A0A0KPL7"/>
<evidence type="ECO:0000256" key="2">
    <source>
        <dbReference type="ARBA" id="ARBA00022614"/>
    </source>
</evidence>
<dbReference type="GO" id="GO:0016020">
    <property type="term" value="C:membrane"/>
    <property type="evidence" value="ECO:0007669"/>
    <property type="project" value="UniProtKB-SubCell"/>
</dbReference>
<organism evidence="12 13">
    <name type="scientific">Cucumis sativus</name>
    <name type="common">Cucumber</name>
    <dbReference type="NCBI Taxonomy" id="3659"/>
    <lineage>
        <taxon>Eukaryota</taxon>
        <taxon>Viridiplantae</taxon>
        <taxon>Streptophyta</taxon>
        <taxon>Embryophyta</taxon>
        <taxon>Tracheophyta</taxon>
        <taxon>Spermatophyta</taxon>
        <taxon>Magnoliopsida</taxon>
        <taxon>eudicotyledons</taxon>
        <taxon>Gunneridae</taxon>
        <taxon>Pentapetalae</taxon>
        <taxon>rosids</taxon>
        <taxon>fabids</taxon>
        <taxon>Cucurbitales</taxon>
        <taxon>Cucurbitaceae</taxon>
        <taxon>Benincaseae</taxon>
        <taxon>Cucumis</taxon>
    </lineage>
</organism>
<gene>
    <name evidence="12" type="ORF">Csa_5G169030</name>
</gene>
<accession>A0A0A0KPL7</accession>
<feature type="signal peptide" evidence="10">
    <location>
        <begin position="1"/>
        <end position="34"/>
    </location>
</feature>
<keyword evidence="8" id="KW-0675">Receptor</keyword>
<dbReference type="Proteomes" id="UP000029981">
    <property type="component" value="Chromosome 5"/>
</dbReference>
<keyword evidence="6" id="KW-1133">Transmembrane helix</keyword>
<keyword evidence="3" id="KW-0812">Transmembrane</keyword>
<evidence type="ECO:0000256" key="6">
    <source>
        <dbReference type="ARBA" id="ARBA00022989"/>
    </source>
</evidence>
<evidence type="ECO:0000256" key="4">
    <source>
        <dbReference type="ARBA" id="ARBA00022729"/>
    </source>
</evidence>
<keyword evidence="9" id="KW-0325">Glycoprotein</keyword>
<keyword evidence="5" id="KW-0677">Repeat</keyword>
<reference evidence="12 13" key="2">
    <citation type="journal article" date="2009" name="PLoS ONE">
        <title>An integrated genetic and cytogenetic map of the cucumber genome.</title>
        <authorList>
            <person name="Ren Y."/>
            <person name="Zhang Z."/>
            <person name="Liu J."/>
            <person name="Staub J.E."/>
            <person name="Han Y."/>
            <person name="Cheng Z."/>
            <person name="Li X."/>
            <person name="Lu J."/>
            <person name="Miao H."/>
            <person name="Kang H."/>
            <person name="Xie B."/>
            <person name="Gu X."/>
            <person name="Wang X."/>
            <person name="Du Y."/>
            <person name="Jin W."/>
            <person name="Huang S."/>
        </authorList>
    </citation>
    <scope>NUCLEOTIDE SEQUENCE [LARGE SCALE GENOMIC DNA]</scope>
    <source>
        <strain evidence="13">cv. 9930</strain>
    </source>
</reference>
<keyword evidence="4 10" id="KW-0732">Signal</keyword>
<keyword evidence="13" id="KW-1185">Reference proteome</keyword>
<dbReference type="Gene3D" id="3.80.10.10">
    <property type="entry name" value="Ribonuclease Inhibitor"/>
    <property type="match status" value="1"/>
</dbReference>
<reference evidence="12 13" key="3">
    <citation type="journal article" date="2010" name="BMC Genomics">
        <title>Transcriptome sequencing and comparative analysis of cucumber flowers with different sex types.</title>
        <authorList>
            <person name="Guo S."/>
            <person name="Zheng Y."/>
            <person name="Joung J.G."/>
            <person name="Liu S."/>
            <person name="Zhang Z."/>
            <person name="Crasta O.R."/>
            <person name="Sobral B.W."/>
            <person name="Xu Y."/>
            <person name="Huang S."/>
            <person name="Fei Z."/>
        </authorList>
    </citation>
    <scope>NUCLEOTIDE SEQUENCE [LARGE SCALE GENOMIC DNA]</scope>
    <source>
        <strain evidence="13">cv. 9930</strain>
    </source>
</reference>
<keyword evidence="7" id="KW-0472">Membrane</keyword>
<name>A0A0A0KPL7_CUCSA</name>
<dbReference type="AlphaFoldDB" id="A0A0A0KPL7"/>
<evidence type="ECO:0000256" key="7">
    <source>
        <dbReference type="ARBA" id="ARBA00023136"/>
    </source>
</evidence>
<dbReference type="InterPro" id="IPR013210">
    <property type="entry name" value="LRR_N_plant-typ"/>
</dbReference>
<evidence type="ECO:0000256" key="1">
    <source>
        <dbReference type="ARBA" id="ARBA00004479"/>
    </source>
</evidence>
<evidence type="ECO:0000256" key="8">
    <source>
        <dbReference type="ARBA" id="ARBA00023170"/>
    </source>
</evidence>
<evidence type="ECO:0000256" key="5">
    <source>
        <dbReference type="ARBA" id="ARBA00022737"/>
    </source>
</evidence>
<dbReference type="OMA" id="ITSTDCC"/>
<proteinExistence type="predicted"/>
<reference evidence="12 13" key="1">
    <citation type="journal article" date="2009" name="Nat. Genet.">
        <title>The genome of the cucumber, Cucumis sativus L.</title>
        <authorList>
            <person name="Huang S."/>
            <person name="Li R."/>
            <person name="Zhang Z."/>
            <person name="Li L."/>
            <person name="Gu X."/>
            <person name="Fan W."/>
            <person name="Lucas W.J."/>
            <person name="Wang X."/>
            <person name="Xie B."/>
            <person name="Ni P."/>
            <person name="Ren Y."/>
            <person name="Zhu H."/>
            <person name="Li J."/>
            <person name="Lin K."/>
            <person name="Jin W."/>
            <person name="Fei Z."/>
            <person name="Li G."/>
            <person name="Staub J."/>
            <person name="Kilian A."/>
            <person name="van der Vossen E.A."/>
            <person name="Wu Y."/>
            <person name="Guo J."/>
            <person name="He J."/>
            <person name="Jia Z."/>
            <person name="Ren Y."/>
            <person name="Tian G."/>
            <person name="Lu Y."/>
            <person name="Ruan J."/>
            <person name="Qian W."/>
            <person name="Wang M."/>
            <person name="Huang Q."/>
            <person name="Li B."/>
            <person name="Xuan Z."/>
            <person name="Cao J."/>
            <person name="Asan"/>
            <person name="Wu Z."/>
            <person name="Zhang J."/>
            <person name="Cai Q."/>
            <person name="Bai Y."/>
            <person name="Zhao B."/>
            <person name="Han Y."/>
            <person name="Li Y."/>
            <person name="Li X."/>
            <person name="Wang S."/>
            <person name="Shi Q."/>
            <person name="Liu S."/>
            <person name="Cho W.K."/>
            <person name="Kim J.Y."/>
            <person name="Xu Y."/>
            <person name="Heller-Uszynska K."/>
            <person name="Miao H."/>
            <person name="Cheng Z."/>
            <person name="Zhang S."/>
            <person name="Wu J."/>
            <person name="Yang Y."/>
            <person name="Kang H."/>
            <person name="Li M."/>
            <person name="Liang H."/>
            <person name="Ren X."/>
            <person name="Shi Z."/>
            <person name="Wen M."/>
            <person name="Jian M."/>
            <person name="Yang H."/>
            <person name="Zhang G."/>
            <person name="Yang Z."/>
            <person name="Chen R."/>
            <person name="Liu S."/>
            <person name="Li J."/>
            <person name="Ma L."/>
            <person name="Liu H."/>
            <person name="Zhou Y."/>
            <person name="Zhao J."/>
            <person name="Fang X."/>
            <person name="Li G."/>
            <person name="Fang L."/>
            <person name="Li Y."/>
            <person name="Liu D."/>
            <person name="Zheng H."/>
            <person name="Zhang Y."/>
            <person name="Qin N."/>
            <person name="Li Z."/>
            <person name="Yang G."/>
            <person name="Yang S."/>
            <person name="Bolund L."/>
            <person name="Kristiansen K."/>
            <person name="Zheng H."/>
            <person name="Li S."/>
            <person name="Zhang X."/>
            <person name="Yang H."/>
            <person name="Wang J."/>
            <person name="Sun R."/>
            <person name="Zhang B."/>
            <person name="Jiang S."/>
            <person name="Wang J."/>
            <person name="Du Y."/>
            <person name="Li S."/>
        </authorList>
    </citation>
    <scope>NUCLEOTIDE SEQUENCE [LARGE SCALE GENOMIC DNA]</scope>
    <source>
        <strain evidence="13">cv. 9930</strain>
    </source>
</reference>
<feature type="chain" id="PRO_5001972370" description="Leucine-rich repeat-containing N-terminal plant-type domain-containing protein" evidence="10">
    <location>
        <begin position="35"/>
        <end position="114"/>
    </location>
</feature>
<evidence type="ECO:0000259" key="11">
    <source>
        <dbReference type="Pfam" id="PF08263"/>
    </source>
</evidence>
<evidence type="ECO:0000313" key="13">
    <source>
        <dbReference type="Proteomes" id="UP000029981"/>
    </source>
</evidence>
<evidence type="ECO:0000256" key="10">
    <source>
        <dbReference type="SAM" id="SignalP"/>
    </source>
</evidence>
<dbReference type="Pfam" id="PF08263">
    <property type="entry name" value="LRRNT_2"/>
    <property type="match status" value="1"/>
</dbReference>